<feature type="transmembrane region" description="Helical" evidence="9">
    <location>
        <begin position="290"/>
        <end position="314"/>
    </location>
</feature>
<feature type="transmembrane region" description="Helical" evidence="9">
    <location>
        <begin position="66"/>
        <end position="96"/>
    </location>
</feature>
<dbReference type="SUPFAM" id="SSF90123">
    <property type="entry name" value="ABC transporter transmembrane region"/>
    <property type="match status" value="2"/>
</dbReference>
<evidence type="ECO:0000259" key="10">
    <source>
        <dbReference type="PROSITE" id="PS50893"/>
    </source>
</evidence>
<dbReference type="InterPro" id="IPR044726">
    <property type="entry name" value="ABCC_6TM_D2"/>
</dbReference>
<dbReference type="InterPro" id="IPR027417">
    <property type="entry name" value="P-loop_NTPase"/>
</dbReference>
<dbReference type="Gene3D" id="1.20.1560.10">
    <property type="entry name" value="ABC transporter type 1, transmembrane domain"/>
    <property type="match status" value="2"/>
</dbReference>
<feature type="transmembrane region" description="Helical" evidence="9">
    <location>
        <begin position="947"/>
        <end position="967"/>
    </location>
</feature>
<dbReference type="FunFam" id="3.40.50.300:FF:000163">
    <property type="entry name" value="Multidrug resistance-associated protein member 4"/>
    <property type="match status" value="1"/>
</dbReference>
<dbReference type="GO" id="GO:0016020">
    <property type="term" value="C:membrane"/>
    <property type="evidence" value="ECO:0007669"/>
    <property type="project" value="UniProtKB-SubCell"/>
</dbReference>
<dbReference type="CDD" id="cd18580">
    <property type="entry name" value="ABC_6TM_ABCC_D2"/>
    <property type="match status" value="1"/>
</dbReference>
<evidence type="ECO:0000256" key="5">
    <source>
        <dbReference type="ARBA" id="ARBA00022741"/>
    </source>
</evidence>
<dbReference type="Pfam" id="PF00005">
    <property type="entry name" value="ABC_tran"/>
    <property type="match status" value="2"/>
</dbReference>
<evidence type="ECO:0000313" key="13">
    <source>
        <dbReference type="Proteomes" id="UP001431783"/>
    </source>
</evidence>
<dbReference type="GO" id="GO:0016887">
    <property type="term" value="F:ATP hydrolysis activity"/>
    <property type="evidence" value="ECO:0007669"/>
    <property type="project" value="InterPro"/>
</dbReference>
<dbReference type="FunFam" id="1.20.1560.10:FF:000026">
    <property type="entry name" value="Multidrug resistance-associated protein lethal(2)03659"/>
    <property type="match status" value="1"/>
</dbReference>
<reference evidence="12 13" key="1">
    <citation type="submission" date="2023-03" db="EMBL/GenBank/DDBJ databases">
        <title>Genome insight into feeding habits of ladybird beetles.</title>
        <authorList>
            <person name="Li H.-S."/>
            <person name="Huang Y.-H."/>
            <person name="Pang H."/>
        </authorList>
    </citation>
    <scope>NUCLEOTIDE SEQUENCE [LARGE SCALE GENOMIC DNA]</scope>
    <source>
        <strain evidence="12">SYSU_2023b</strain>
        <tissue evidence="12">Whole body</tissue>
    </source>
</reference>
<keyword evidence="3 9" id="KW-0812">Transmembrane</keyword>
<keyword evidence="2" id="KW-0813">Transport</keyword>
<dbReference type="EMBL" id="JARQZJ010000001">
    <property type="protein sequence ID" value="KAK9869557.1"/>
    <property type="molecule type" value="Genomic_DNA"/>
</dbReference>
<gene>
    <name evidence="12" type="ORF">WA026_003310</name>
</gene>
<evidence type="ECO:0000256" key="4">
    <source>
        <dbReference type="ARBA" id="ARBA00022737"/>
    </source>
</evidence>
<feature type="transmembrane region" description="Helical" evidence="9">
    <location>
        <begin position="108"/>
        <end position="128"/>
    </location>
</feature>
<evidence type="ECO:0000256" key="8">
    <source>
        <dbReference type="ARBA" id="ARBA00023136"/>
    </source>
</evidence>
<feature type="transmembrane region" description="Helical" evidence="9">
    <location>
        <begin position="763"/>
        <end position="784"/>
    </location>
</feature>
<evidence type="ECO:0000256" key="3">
    <source>
        <dbReference type="ARBA" id="ARBA00022692"/>
    </source>
</evidence>
<keyword evidence="4" id="KW-0677">Repeat</keyword>
<dbReference type="GO" id="GO:0140359">
    <property type="term" value="F:ABC-type transporter activity"/>
    <property type="evidence" value="ECO:0007669"/>
    <property type="project" value="InterPro"/>
</dbReference>
<name>A0AAW1TMN0_9CUCU</name>
<dbReference type="InterPro" id="IPR003439">
    <property type="entry name" value="ABC_transporter-like_ATP-bd"/>
</dbReference>
<dbReference type="PANTHER" id="PTHR24223">
    <property type="entry name" value="ATP-BINDING CASSETTE SUB-FAMILY C"/>
    <property type="match status" value="1"/>
</dbReference>
<dbReference type="SMART" id="SM00382">
    <property type="entry name" value="AAA"/>
    <property type="match status" value="2"/>
</dbReference>
<dbReference type="InterPro" id="IPR036640">
    <property type="entry name" value="ABC1_TM_sf"/>
</dbReference>
<dbReference type="Gene3D" id="3.40.50.300">
    <property type="entry name" value="P-loop containing nucleotide triphosphate hydrolases"/>
    <property type="match status" value="2"/>
</dbReference>
<keyword evidence="8 9" id="KW-0472">Membrane</keyword>
<feature type="domain" description="ABC transporter" evidence="10">
    <location>
        <begin position="383"/>
        <end position="604"/>
    </location>
</feature>
<dbReference type="InterPro" id="IPR011527">
    <property type="entry name" value="ABC1_TM_dom"/>
</dbReference>
<dbReference type="FunFam" id="3.40.50.300:FF:000973">
    <property type="entry name" value="Multidrug resistance-associated protein 4"/>
    <property type="match status" value="1"/>
</dbReference>
<feature type="transmembrane region" description="Helical" evidence="9">
    <location>
        <begin position="840"/>
        <end position="873"/>
    </location>
</feature>
<evidence type="ECO:0000256" key="6">
    <source>
        <dbReference type="ARBA" id="ARBA00022840"/>
    </source>
</evidence>
<dbReference type="InterPro" id="IPR044746">
    <property type="entry name" value="ABCC_6TM_D1"/>
</dbReference>
<protein>
    <submittedName>
        <fullName evidence="12">Uncharacterized protein</fullName>
    </submittedName>
</protein>
<dbReference type="PROSITE" id="PS50893">
    <property type="entry name" value="ABC_TRANSPORTER_2"/>
    <property type="match status" value="2"/>
</dbReference>
<comment type="subcellular location">
    <subcellularLocation>
        <location evidence="1">Membrane</location>
        <topology evidence="1">Multi-pass membrane protein</topology>
    </subcellularLocation>
</comment>
<evidence type="ECO:0000256" key="1">
    <source>
        <dbReference type="ARBA" id="ARBA00004141"/>
    </source>
</evidence>
<feature type="domain" description="ABC transporter" evidence="10">
    <location>
        <begin position="1042"/>
        <end position="1271"/>
    </location>
</feature>
<dbReference type="InterPro" id="IPR050173">
    <property type="entry name" value="ABC_transporter_C-like"/>
</dbReference>
<dbReference type="InterPro" id="IPR003593">
    <property type="entry name" value="AAA+_ATPase"/>
</dbReference>
<keyword evidence="7 9" id="KW-1133">Transmembrane helix</keyword>
<feature type="domain" description="ABC transmembrane type-1" evidence="11">
    <location>
        <begin position="78"/>
        <end position="349"/>
    </location>
</feature>
<keyword evidence="13" id="KW-1185">Reference proteome</keyword>
<evidence type="ECO:0000313" key="12">
    <source>
        <dbReference type="EMBL" id="KAK9869557.1"/>
    </source>
</evidence>
<organism evidence="12 13">
    <name type="scientific">Henosepilachna vigintioctopunctata</name>
    <dbReference type="NCBI Taxonomy" id="420089"/>
    <lineage>
        <taxon>Eukaryota</taxon>
        <taxon>Metazoa</taxon>
        <taxon>Ecdysozoa</taxon>
        <taxon>Arthropoda</taxon>
        <taxon>Hexapoda</taxon>
        <taxon>Insecta</taxon>
        <taxon>Pterygota</taxon>
        <taxon>Neoptera</taxon>
        <taxon>Endopterygota</taxon>
        <taxon>Coleoptera</taxon>
        <taxon>Polyphaga</taxon>
        <taxon>Cucujiformia</taxon>
        <taxon>Coccinelloidea</taxon>
        <taxon>Coccinellidae</taxon>
        <taxon>Epilachninae</taxon>
        <taxon>Epilachnini</taxon>
        <taxon>Henosepilachna</taxon>
    </lineage>
</organism>
<evidence type="ECO:0000256" key="9">
    <source>
        <dbReference type="SAM" id="Phobius"/>
    </source>
</evidence>
<dbReference type="PROSITE" id="PS00211">
    <property type="entry name" value="ABC_TRANSPORTER_1"/>
    <property type="match status" value="2"/>
</dbReference>
<dbReference type="PANTHER" id="PTHR24223:SF415">
    <property type="entry name" value="FI20190P1"/>
    <property type="match status" value="1"/>
</dbReference>
<comment type="caution">
    <text evidence="12">The sequence shown here is derived from an EMBL/GenBank/DDBJ whole genome shotgun (WGS) entry which is preliminary data.</text>
</comment>
<dbReference type="Pfam" id="PF00664">
    <property type="entry name" value="ABC_membrane"/>
    <property type="match status" value="2"/>
</dbReference>
<dbReference type="GO" id="GO:0005524">
    <property type="term" value="F:ATP binding"/>
    <property type="evidence" value="ECO:0007669"/>
    <property type="project" value="UniProtKB-KW"/>
</dbReference>
<feature type="transmembrane region" description="Helical" evidence="9">
    <location>
        <begin position="664"/>
        <end position="683"/>
    </location>
</feature>
<evidence type="ECO:0000256" key="2">
    <source>
        <dbReference type="ARBA" id="ARBA00022448"/>
    </source>
</evidence>
<keyword evidence="6" id="KW-0067">ATP-binding</keyword>
<dbReference type="InterPro" id="IPR017871">
    <property type="entry name" value="ABC_transporter-like_CS"/>
</dbReference>
<dbReference type="CDD" id="cd18579">
    <property type="entry name" value="ABC_6TM_ABCC_D1"/>
    <property type="match status" value="1"/>
</dbReference>
<dbReference type="CDD" id="cd03250">
    <property type="entry name" value="ABCC_MRP_domain1"/>
    <property type="match status" value="1"/>
</dbReference>
<feature type="transmembrane region" description="Helical" evidence="9">
    <location>
        <begin position="182"/>
        <end position="202"/>
    </location>
</feature>
<sequence length="1295" mass="147041">MKEYFKKANSKSLNLEEIPKCPWSFSANINGNLLWNCWNDELLTCKKKSTEPSMLKAIFRAYFIEYLPYGIMAFMNLVVIKAIQPVVLSIVIKLFVTKNYTFIDMFKYGGGLCCLTLTSSFLLHHTVCGSNLISTKIRVALSSLVYRKVLKLNQHSLQQTSAGHVINLLSNDGAVFDMSVQAFNFLWITPLQLSALTCIIWYQFGSSALFGLLCIVLVIVPFEGFLGRLTGVYRKEAAKRTDKRVNMMSEILSGMQVIKMYAWEKPFGKLVENSRKDELKYIRKSSYIRGILASLMFLTGRLGLCCTVIIYSLLGFPVGTDMLFAIFNCFRILQYSLGTMLPQGIAIGSEVLVSVKRLKTFLLLQEKSSDFYVKQNSVGDGSIHLKNMKASWTEKGLTLDSISLMLLKGTLCAVVGPVASGKTSFLKVLLNEIPNTTGIVEINGSISFSSQKPWLFPSTIRNNILFDQEYHESRYQEVIRVCGLIDDLKYLAEHDMTVIGSKGFSLSGGQRARINLARAVYREADIYLLDDIFSALDTKLGKYVFEECIMKFLSKKTRILVTHQLHYLKEADYIIVLNKGILEAKGSYDELLNSKLDFTKFIPSNEEPIQEDTLSVEQTNNSIKLPAENTIFTSGNKLVTNEVEKLKKYKGSVMWSYVKSSGNIFLFIVTVFLLVLTQMTFNLSDYWITFWSEEENIRYYAKVDNNSTYNILSHSNFTKNIDRNGISRFFEEFLCDIFSNEWTDELYLGRNKYILIKTAIMRITYAAIISIGTFLSIMRSLLFFHLSMKASQNLHAKMFQNTVRAPMSFFNFNPIGDTLNRFSKDFGAIDELLPKASINFLGTILILLGSMMLITVSNYLMVLLIIPLCLIIFKMRKWFVTTVKCLRRIETSVKSPVFSYVSASIDGVTTIRALRSEARLIPQFDRHQDVHTSAAYLAISCSPAFGLWLDLLCTSFVCIIILIFSIIDNYVFISGSFIGLAIFQSMTMVGMFQFSIRTFSETMNYLTSVERILEYTQLDKEENIEKTQDVIQPYGWPSVGRIQIKNVYLRYAPNERPALNNLDVEILPSEKIGIVGRTGAGKSSILAALFRLTSIEGAIIIDGVDTKSIRLVQLRRKISIIPQDPILFSASVRYNLDPFYEYTDETIWKVLEEVDLRRYIRSLDSDVTSGGSNFSVGQCQLICLARAILRRNKIIILDEATANVDIRTDELIQNTIKRKFKDCTILTIAHRLSSIMDSDKVLVMEAGKMVEFDHPHLLLQNSESYFYKLAKETGSKMFETMRDKAATSYKSKCGS</sequence>
<feature type="transmembrane region" description="Helical" evidence="9">
    <location>
        <begin position="208"/>
        <end position="226"/>
    </location>
</feature>
<keyword evidence="5" id="KW-0547">Nucleotide-binding</keyword>
<dbReference type="PROSITE" id="PS50929">
    <property type="entry name" value="ABC_TM1F"/>
    <property type="match status" value="2"/>
</dbReference>
<evidence type="ECO:0000259" key="11">
    <source>
        <dbReference type="PROSITE" id="PS50929"/>
    </source>
</evidence>
<proteinExistence type="predicted"/>
<dbReference type="CDD" id="cd03244">
    <property type="entry name" value="ABCC_MRP_domain2"/>
    <property type="match status" value="1"/>
</dbReference>
<dbReference type="Proteomes" id="UP001431783">
    <property type="component" value="Unassembled WGS sequence"/>
</dbReference>
<feature type="transmembrane region" description="Helical" evidence="9">
    <location>
        <begin position="973"/>
        <end position="994"/>
    </location>
</feature>
<feature type="domain" description="ABC transmembrane type-1" evidence="11">
    <location>
        <begin position="763"/>
        <end position="1008"/>
    </location>
</feature>
<evidence type="ECO:0000256" key="7">
    <source>
        <dbReference type="ARBA" id="ARBA00022989"/>
    </source>
</evidence>
<dbReference type="SUPFAM" id="SSF52540">
    <property type="entry name" value="P-loop containing nucleoside triphosphate hydrolases"/>
    <property type="match status" value="2"/>
</dbReference>
<accession>A0AAW1TMN0</accession>